<keyword evidence="2" id="KW-1185">Reference proteome</keyword>
<gene>
    <name evidence="1" type="ORF">SLUN_15800</name>
</gene>
<dbReference type="AlphaFoldDB" id="A0A2R4T2R9"/>
<name>A0A2R4T2R9_9ACTN</name>
<sequence length="129" mass="14642">MSDPDRTLTVVRTTQEVRPVNPTTARFITSATALPAEALAVLYEEFLERWRHGCPPRRTPRSTTLSDRRCSRVPMNWSRSARVFTRSARPPDAIAARAVHKRVKLTKDQYRALLDPFTAASVPVPDRDN</sequence>
<evidence type="ECO:0000313" key="1">
    <source>
        <dbReference type="EMBL" id="AVZ73425.1"/>
    </source>
</evidence>
<evidence type="ECO:0000313" key="2">
    <source>
        <dbReference type="Proteomes" id="UP000244201"/>
    </source>
</evidence>
<proteinExistence type="predicted"/>
<dbReference type="Proteomes" id="UP000244201">
    <property type="component" value="Chromosome"/>
</dbReference>
<accession>A0A2R4T2R9</accession>
<dbReference type="EMBL" id="CP026304">
    <property type="protein sequence ID" value="AVZ73425.1"/>
    <property type="molecule type" value="Genomic_DNA"/>
</dbReference>
<dbReference type="KEGG" id="slk:SLUN_15800"/>
<organism evidence="1 2">
    <name type="scientific">Streptomyces lunaelactis</name>
    <dbReference type="NCBI Taxonomy" id="1535768"/>
    <lineage>
        <taxon>Bacteria</taxon>
        <taxon>Bacillati</taxon>
        <taxon>Actinomycetota</taxon>
        <taxon>Actinomycetes</taxon>
        <taxon>Kitasatosporales</taxon>
        <taxon>Streptomycetaceae</taxon>
        <taxon>Streptomyces</taxon>
    </lineage>
</organism>
<reference evidence="1 2" key="1">
    <citation type="submission" date="2018-01" db="EMBL/GenBank/DDBJ databases">
        <title>Complete genome sequence of Streptomyces lunaelactis MM109T, a Ferroverdin A producer isolated from cave moonmilk deposits.</title>
        <authorList>
            <person name="Naome A."/>
            <person name="Martinet L."/>
            <person name="Maciejewska M."/>
            <person name="Anderssen S."/>
            <person name="Adam D."/>
            <person name="Tenconi E."/>
            <person name="Deflandre B."/>
            <person name="Arguelles-Arias A."/>
            <person name="Calusinska M."/>
            <person name="Copieters W."/>
            <person name="Karim L."/>
            <person name="Hanikenne M."/>
            <person name="Baurain D."/>
            <person name="van Wezel G."/>
            <person name="Smargiasso N."/>
            <person name="de Pauw E."/>
            <person name="Delfosse P."/>
            <person name="Rigali S."/>
        </authorList>
    </citation>
    <scope>NUCLEOTIDE SEQUENCE [LARGE SCALE GENOMIC DNA]</scope>
    <source>
        <strain evidence="1 2">MM109</strain>
    </source>
</reference>
<protein>
    <submittedName>
        <fullName evidence="1">Uncharacterized protein</fullName>
    </submittedName>
</protein>